<evidence type="ECO:0000256" key="1">
    <source>
        <dbReference type="SAM" id="Phobius"/>
    </source>
</evidence>
<dbReference type="EMBL" id="BARW01026506">
    <property type="protein sequence ID" value="GAJ06203.1"/>
    <property type="molecule type" value="Genomic_DNA"/>
</dbReference>
<proteinExistence type="predicted"/>
<evidence type="ECO:0000313" key="2">
    <source>
        <dbReference type="EMBL" id="GAJ06203.1"/>
    </source>
</evidence>
<feature type="transmembrane region" description="Helical" evidence="1">
    <location>
        <begin position="12"/>
        <end position="30"/>
    </location>
</feature>
<reference evidence="2" key="1">
    <citation type="journal article" date="2014" name="Front. Microbiol.">
        <title>High frequency of phylogenetically diverse reductive dehalogenase-homologous genes in deep subseafloor sedimentary metagenomes.</title>
        <authorList>
            <person name="Kawai M."/>
            <person name="Futagami T."/>
            <person name="Toyoda A."/>
            <person name="Takaki Y."/>
            <person name="Nishi S."/>
            <person name="Hori S."/>
            <person name="Arai W."/>
            <person name="Tsubouchi T."/>
            <person name="Morono Y."/>
            <person name="Uchiyama I."/>
            <person name="Ito T."/>
            <person name="Fujiyama A."/>
            <person name="Inagaki F."/>
            <person name="Takami H."/>
        </authorList>
    </citation>
    <scope>NUCLEOTIDE SEQUENCE</scope>
    <source>
        <strain evidence="2">Expedition CK06-06</strain>
    </source>
</reference>
<gene>
    <name evidence="2" type="ORF">S12H4_43216</name>
</gene>
<keyword evidence="1" id="KW-0472">Membrane</keyword>
<dbReference type="AlphaFoldDB" id="X1TLK2"/>
<keyword evidence="1" id="KW-0812">Transmembrane</keyword>
<feature type="non-terminal residue" evidence="2">
    <location>
        <position position="1"/>
    </location>
</feature>
<keyword evidence="1" id="KW-1133">Transmembrane helix</keyword>
<sequence>GRCNNMFADLAWYWWAAIIGAIVYLIWYFAGE</sequence>
<protein>
    <submittedName>
        <fullName evidence="2">Uncharacterized protein</fullName>
    </submittedName>
</protein>
<accession>X1TLK2</accession>
<organism evidence="2">
    <name type="scientific">marine sediment metagenome</name>
    <dbReference type="NCBI Taxonomy" id="412755"/>
    <lineage>
        <taxon>unclassified sequences</taxon>
        <taxon>metagenomes</taxon>
        <taxon>ecological metagenomes</taxon>
    </lineage>
</organism>
<name>X1TLK2_9ZZZZ</name>
<comment type="caution">
    <text evidence="2">The sequence shown here is derived from an EMBL/GenBank/DDBJ whole genome shotgun (WGS) entry which is preliminary data.</text>
</comment>